<evidence type="ECO:0000256" key="5">
    <source>
        <dbReference type="SAM" id="Phobius"/>
    </source>
</evidence>
<dbReference type="SMART" id="SM01417">
    <property type="entry name" value="Solute_trans_a"/>
    <property type="match status" value="1"/>
</dbReference>
<comment type="caution">
    <text evidence="6">The sequence shown here is derived from an EMBL/GenBank/DDBJ whole genome shotgun (WGS) entry which is preliminary data.</text>
</comment>
<reference evidence="6" key="1">
    <citation type="submission" date="2021-02" db="EMBL/GenBank/DDBJ databases">
        <title>Psilocybe cubensis genome.</title>
        <authorList>
            <person name="Mckernan K.J."/>
            <person name="Crawford S."/>
            <person name="Trippe A."/>
            <person name="Kane L.T."/>
            <person name="Mclaughlin S."/>
        </authorList>
    </citation>
    <scope>NUCLEOTIDE SEQUENCE [LARGE SCALE GENOMIC DNA]</scope>
    <source>
        <strain evidence="6">MGC-MH-2018</strain>
    </source>
</reference>
<keyword evidence="3 5" id="KW-1133">Transmembrane helix</keyword>
<dbReference type="GO" id="GO:0016020">
    <property type="term" value="C:membrane"/>
    <property type="evidence" value="ECO:0007669"/>
    <property type="project" value="UniProtKB-SubCell"/>
</dbReference>
<feature type="transmembrane region" description="Helical" evidence="5">
    <location>
        <begin position="269"/>
        <end position="293"/>
    </location>
</feature>
<feature type="transmembrane region" description="Helical" evidence="5">
    <location>
        <begin position="155"/>
        <end position="177"/>
    </location>
</feature>
<evidence type="ECO:0000256" key="4">
    <source>
        <dbReference type="ARBA" id="ARBA00023136"/>
    </source>
</evidence>
<name>A0A8H8CG32_PSICU</name>
<accession>A0A8H8CG32</accession>
<feature type="transmembrane region" description="Helical" evidence="5">
    <location>
        <begin position="197"/>
        <end position="219"/>
    </location>
</feature>
<feature type="transmembrane region" description="Helical" evidence="5">
    <location>
        <begin position="231"/>
        <end position="249"/>
    </location>
</feature>
<dbReference type="Pfam" id="PF03619">
    <property type="entry name" value="Solute_trans_a"/>
    <property type="match status" value="1"/>
</dbReference>
<proteinExistence type="predicted"/>
<feature type="transmembrane region" description="Helical" evidence="5">
    <location>
        <begin position="30"/>
        <end position="54"/>
    </location>
</feature>
<organism evidence="6">
    <name type="scientific">Psilocybe cubensis</name>
    <name type="common">Psychedelic mushroom</name>
    <name type="synonym">Stropharia cubensis</name>
    <dbReference type="NCBI Taxonomy" id="181762"/>
    <lineage>
        <taxon>Eukaryota</taxon>
        <taxon>Fungi</taxon>
        <taxon>Dikarya</taxon>
        <taxon>Basidiomycota</taxon>
        <taxon>Agaricomycotina</taxon>
        <taxon>Agaricomycetes</taxon>
        <taxon>Agaricomycetidae</taxon>
        <taxon>Agaricales</taxon>
        <taxon>Agaricineae</taxon>
        <taxon>Strophariaceae</taxon>
        <taxon>Psilocybe</taxon>
    </lineage>
</organism>
<evidence type="ECO:0000256" key="3">
    <source>
        <dbReference type="ARBA" id="ARBA00022989"/>
    </source>
</evidence>
<feature type="transmembrane region" description="Helical" evidence="5">
    <location>
        <begin position="92"/>
        <end position="117"/>
    </location>
</feature>
<protein>
    <recommendedName>
        <fullName evidence="7">DUF300-domain-containing protein</fullName>
    </recommendedName>
</protein>
<dbReference type="InterPro" id="IPR005178">
    <property type="entry name" value="Ostalpha/TMEM184C"/>
</dbReference>
<dbReference type="AlphaFoldDB" id="A0A8H8CG32"/>
<evidence type="ECO:0000256" key="1">
    <source>
        <dbReference type="ARBA" id="ARBA00004141"/>
    </source>
</evidence>
<evidence type="ECO:0008006" key="7">
    <source>
        <dbReference type="Google" id="ProtNLM"/>
    </source>
</evidence>
<evidence type="ECO:0000256" key="2">
    <source>
        <dbReference type="ARBA" id="ARBA00022692"/>
    </source>
</evidence>
<dbReference type="OrthoDB" id="5348404at2759"/>
<dbReference type="PANTHER" id="PTHR23423">
    <property type="entry name" value="ORGANIC SOLUTE TRANSPORTER-RELATED"/>
    <property type="match status" value="1"/>
</dbReference>
<keyword evidence="4 5" id="KW-0472">Membrane</keyword>
<feature type="transmembrane region" description="Helical" evidence="5">
    <location>
        <begin position="66"/>
        <end position="86"/>
    </location>
</feature>
<comment type="subcellular location">
    <subcellularLocation>
        <location evidence="1">Membrane</location>
        <topology evidence="1">Multi-pass membrane protein</topology>
    </subcellularLocation>
</comment>
<keyword evidence="2 5" id="KW-0812">Transmembrane</keyword>
<gene>
    <name evidence="6" type="ORF">JR316_010756</name>
</gene>
<evidence type="ECO:0000313" key="6">
    <source>
        <dbReference type="EMBL" id="KAG5164253.1"/>
    </source>
</evidence>
<dbReference type="EMBL" id="JAFIQS010000012">
    <property type="protein sequence ID" value="KAG5164253.1"/>
    <property type="molecule type" value="Genomic_DNA"/>
</dbReference>
<sequence length="395" mass="45227">MPCPTPHTQVAIDQSQFWDENGIHWNYHRIGWTIAGGCAALTTIISSVSILQHCRNYTKPTQQRQILRILYMPVIYAIISFCSYRFYQDYTYYSFIQIAYEAVTLSAFLLLIIEYVASTATGHSAERALERKDKQPLPMPFCCWRYRPTKAYFMYTVKWSVLQYVIVRPAASIAGIICEKYDVLCEADGYSIHYAAVYIEAINFVSISVALYGLLMFYGLVHDELEGKRPLAKFLAIKLIVMFTFYQSFVIKALHGHIHATVYWTTTNIANGLNALAICIEMVFFAILMWWAYSVNEYRRKAGTPATTDFAMEIFGSFRFFLNYIRGKREVHGRGHQVPTYTGQPARLNFEQAFGVSSSTNLTSPSQPMFERDAAAMEADNIMLKPYPFASPNRT</sequence>